<accession>A0AAJ2UKX7</accession>
<dbReference type="Gene3D" id="3.50.50.60">
    <property type="entry name" value="FAD/NAD(P)-binding domain"/>
    <property type="match status" value="1"/>
</dbReference>
<sequence>MRAIVIGGGVAGAATARALCQTNVEVTVYEAHEDPAGPVGSFVSLATNGLRGLDALGCLPQIQAAGVDIPRQRMWSAGGHLLGDVPRGRRRSDTLHSITLMRGRLVAALRDAASEAGAEIMTGERLTAVTETPDGVVAEFASGQRDTADLLVAADGIWSTVRGLLDQDAPHPEYAGLYAVSGVSRMDGVEPGVFNMAFARNGAFIHLATGDDEVWWSAQIADPVEPDRNGVSDEHWLRRTADLYAKEAVPSAVIAATTHLQPTVIFHAVDPVPTWHADRVVLIGDAAHPVGAGQGASMAIEDALTLATVLRAQPTIPAALTAYDAQRRPRIVKLLGAAEDNRGVKKAGPVKRRLQALLMRVFVPLIYEKATAWLYSYEPGEPQKAAA</sequence>
<dbReference type="InterPro" id="IPR050493">
    <property type="entry name" value="FAD-dep_Monooxygenase_BioMet"/>
</dbReference>
<dbReference type="GO" id="GO:0004497">
    <property type="term" value="F:monooxygenase activity"/>
    <property type="evidence" value="ECO:0007669"/>
    <property type="project" value="UniProtKB-KW"/>
</dbReference>
<dbReference type="EMBL" id="JARAWN010000040">
    <property type="protein sequence ID" value="MDX3130051.1"/>
    <property type="molecule type" value="Genomic_DNA"/>
</dbReference>
<organism evidence="4 5">
    <name type="scientific">Streptomyces europaeiscabiei</name>
    <dbReference type="NCBI Taxonomy" id="146819"/>
    <lineage>
        <taxon>Bacteria</taxon>
        <taxon>Bacillati</taxon>
        <taxon>Actinomycetota</taxon>
        <taxon>Actinomycetes</taxon>
        <taxon>Kitasatosporales</taxon>
        <taxon>Streptomycetaceae</taxon>
        <taxon>Streptomyces</taxon>
    </lineage>
</organism>
<comment type="caution">
    <text evidence="4">The sequence shown here is derived from an EMBL/GenBank/DDBJ whole genome shotgun (WGS) entry which is preliminary data.</text>
</comment>
<evidence type="ECO:0000256" key="1">
    <source>
        <dbReference type="ARBA" id="ARBA00023002"/>
    </source>
</evidence>
<evidence type="ECO:0000256" key="2">
    <source>
        <dbReference type="ARBA" id="ARBA00023033"/>
    </source>
</evidence>
<dbReference type="PANTHER" id="PTHR13789:SF309">
    <property type="entry name" value="PUTATIVE (AFU_ORTHOLOGUE AFUA_6G14510)-RELATED"/>
    <property type="match status" value="1"/>
</dbReference>
<keyword evidence="2 4" id="KW-0503">Monooxygenase</keyword>
<protein>
    <submittedName>
        <fullName evidence="4">FAD-dependent monooxygenase</fullName>
    </submittedName>
</protein>
<dbReference type="InterPro" id="IPR036188">
    <property type="entry name" value="FAD/NAD-bd_sf"/>
</dbReference>
<dbReference type="GO" id="GO:0071949">
    <property type="term" value="F:FAD binding"/>
    <property type="evidence" value="ECO:0007669"/>
    <property type="project" value="InterPro"/>
</dbReference>
<dbReference type="AlphaFoldDB" id="A0AAJ2UKX7"/>
<dbReference type="InterPro" id="IPR002938">
    <property type="entry name" value="FAD-bd"/>
</dbReference>
<name>A0AAJ2UKX7_9ACTN</name>
<evidence type="ECO:0000259" key="3">
    <source>
        <dbReference type="Pfam" id="PF01494"/>
    </source>
</evidence>
<dbReference type="PRINTS" id="PR00420">
    <property type="entry name" value="RNGMNOXGNASE"/>
</dbReference>
<dbReference type="Proteomes" id="UP001273589">
    <property type="component" value="Unassembled WGS sequence"/>
</dbReference>
<keyword evidence="1" id="KW-0560">Oxidoreductase</keyword>
<feature type="domain" description="FAD-binding" evidence="3">
    <location>
        <begin position="3"/>
        <end position="334"/>
    </location>
</feature>
<gene>
    <name evidence="4" type="ORF">PV367_09670</name>
</gene>
<dbReference type="Pfam" id="PF01494">
    <property type="entry name" value="FAD_binding_3"/>
    <property type="match status" value="1"/>
</dbReference>
<reference evidence="4" key="1">
    <citation type="journal article" date="2023" name="Microb. Genom.">
        <title>Mesoterricola silvestris gen. nov., sp. nov., Mesoterricola sediminis sp. nov., Geothrix oryzae sp. nov., Geothrix edaphica sp. nov., Geothrix rubra sp. nov., and Geothrix limicola sp. nov., six novel members of Acidobacteriota isolated from soils.</title>
        <authorList>
            <person name="Weisberg A.J."/>
            <person name="Pearce E."/>
            <person name="Kramer C.G."/>
            <person name="Chang J.H."/>
            <person name="Clarke C.R."/>
        </authorList>
    </citation>
    <scope>NUCLEOTIDE SEQUENCE</scope>
    <source>
        <strain evidence="4">ND06-05F</strain>
    </source>
</reference>
<dbReference type="PANTHER" id="PTHR13789">
    <property type="entry name" value="MONOOXYGENASE"/>
    <property type="match status" value="1"/>
</dbReference>
<dbReference type="RefSeq" id="WP_319690559.1">
    <property type="nucleotide sequence ID" value="NZ_JARAWN010000040.1"/>
</dbReference>
<dbReference type="SUPFAM" id="SSF51905">
    <property type="entry name" value="FAD/NAD(P)-binding domain"/>
    <property type="match status" value="1"/>
</dbReference>
<evidence type="ECO:0000313" key="5">
    <source>
        <dbReference type="Proteomes" id="UP001273589"/>
    </source>
</evidence>
<proteinExistence type="predicted"/>
<evidence type="ECO:0000313" key="4">
    <source>
        <dbReference type="EMBL" id="MDX3130051.1"/>
    </source>
</evidence>